<dbReference type="AlphaFoldDB" id="A0A0G0KJE6"/>
<protein>
    <recommendedName>
        <fullName evidence="3">Cell division protein FtsL</fullName>
    </recommendedName>
</protein>
<organism evidence="1 2">
    <name type="scientific">Candidatus Woesebacteria bacterium GW2011_GWB1_38_5b</name>
    <dbReference type="NCBI Taxonomy" id="1618569"/>
    <lineage>
        <taxon>Bacteria</taxon>
        <taxon>Candidatus Woeseibacteriota</taxon>
    </lineage>
</organism>
<dbReference type="Proteomes" id="UP000034181">
    <property type="component" value="Unassembled WGS sequence"/>
</dbReference>
<sequence>MLPLGLLFSLNVFLSIGSSSQGAQIIDVERKIKILEDENRQLTQTLVIKTSLTKVSERVEELNLVRPTQVVYLNKSDTFAKLP</sequence>
<evidence type="ECO:0000313" key="2">
    <source>
        <dbReference type="Proteomes" id="UP000034181"/>
    </source>
</evidence>
<accession>A0A0G0KJE6</accession>
<gene>
    <name evidence="1" type="ORF">US96_C0008G0011</name>
</gene>
<evidence type="ECO:0000313" key="1">
    <source>
        <dbReference type="EMBL" id="KKQ75625.1"/>
    </source>
</evidence>
<comment type="caution">
    <text evidence="1">The sequence shown here is derived from an EMBL/GenBank/DDBJ whole genome shotgun (WGS) entry which is preliminary data.</text>
</comment>
<proteinExistence type="predicted"/>
<evidence type="ECO:0008006" key="3">
    <source>
        <dbReference type="Google" id="ProtNLM"/>
    </source>
</evidence>
<reference evidence="1 2" key="1">
    <citation type="journal article" date="2015" name="Nature">
        <title>rRNA introns, odd ribosomes, and small enigmatic genomes across a large radiation of phyla.</title>
        <authorList>
            <person name="Brown C.T."/>
            <person name="Hug L.A."/>
            <person name="Thomas B.C."/>
            <person name="Sharon I."/>
            <person name="Castelle C.J."/>
            <person name="Singh A."/>
            <person name="Wilkins M.J."/>
            <person name="Williams K.H."/>
            <person name="Banfield J.F."/>
        </authorList>
    </citation>
    <scope>NUCLEOTIDE SEQUENCE [LARGE SCALE GENOMIC DNA]</scope>
</reference>
<name>A0A0G0KJE6_9BACT</name>
<dbReference type="EMBL" id="LBUZ01000008">
    <property type="protein sequence ID" value="KKQ75625.1"/>
    <property type="molecule type" value="Genomic_DNA"/>
</dbReference>